<evidence type="ECO:0000313" key="3">
    <source>
        <dbReference type="EMBL" id="GAU93195.1"/>
    </source>
</evidence>
<dbReference type="Proteomes" id="UP000186922">
    <property type="component" value="Unassembled WGS sequence"/>
</dbReference>
<feature type="region of interest" description="Disordered" evidence="2">
    <location>
        <begin position="1"/>
        <end position="27"/>
    </location>
</feature>
<name>A0A1D1UXQ8_RAMVA</name>
<sequence length="699" mass="79249">MSDTAQNGSPFGFMMADAPKQNSQPGLSTEKYCQVIGSWRERLKEELEKKDSEIAGSSSTDDILLGKLHEILRNQEGVRGAVLEETSKRLQFLSRFSHLEDALGVIREHTEDMQAISAEFMKVQKLRTDKRQVLTQRYKEALLFLEKLEVDQETSRNEAKDRLNVQLRKNAEFAVEVLRVNNQMTIHGRELSEKLLVARSWRSRLDELRSSLDLEQSTRDLIAKDTETMDVSEREKQFSLAAIKEAERDLTEKLDKCKVDSGELFAAANTCVAKSADISSAIRNHQEDHSTKKNVLENRQNENVLRVGDKTSRIGGLEAVKLKLQGEIAEYSETNESSRKFVVEVSESLARLRVEKDRAVAALAMVSAKRTSLLDGVDVQDHDRVQQVDQLKSQTQMLLAKQRDVESNLQSLASKNKEEQARTEGRQSLENLQNTVQRLRNANNEGLSPDEASTELQKQKKKNTELADGLKEAEAELATWSGSRKSNENALEEQKNEIQKLNDYLKSAKKKLAETKKFSERLAQSTDVDEMFLQRLAQQQELTTSVATRRSKCDEEVTKGVLMVKHKESTEITLDNLNKEVKVLQEERRKAEARAKMAAPIQSPVKRQLIVQGAASKSPAKRPVRVPQRTYQEDEEVSSQPSVTDSDDSAFSMHLPIRSTQPPRQPREARAPPPTARPMNSRRDVDNEPHRGYQTMDDF</sequence>
<gene>
    <name evidence="3" type="primary">RvY_05171-1</name>
    <name evidence="3" type="synonym">RvY_05171.1</name>
    <name evidence="3" type="ORF">RvY_05171</name>
</gene>
<comment type="caution">
    <text evidence="3">The sequence shown here is derived from an EMBL/GenBank/DDBJ whole genome shotgun (WGS) entry which is preliminary data.</text>
</comment>
<protein>
    <submittedName>
        <fullName evidence="3">Uncharacterized protein</fullName>
    </submittedName>
</protein>
<evidence type="ECO:0000256" key="2">
    <source>
        <dbReference type="SAM" id="MobiDB-lite"/>
    </source>
</evidence>
<proteinExistence type="predicted"/>
<evidence type="ECO:0000313" key="4">
    <source>
        <dbReference type="Proteomes" id="UP000186922"/>
    </source>
</evidence>
<feature type="region of interest" description="Disordered" evidence="2">
    <location>
        <begin position="443"/>
        <end position="467"/>
    </location>
</feature>
<feature type="region of interest" description="Disordered" evidence="2">
    <location>
        <begin position="412"/>
        <end position="431"/>
    </location>
</feature>
<feature type="coiled-coil region" evidence="1">
    <location>
        <begin position="567"/>
        <end position="594"/>
    </location>
</feature>
<feature type="region of interest" description="Disordered" evidence="2">
    <location>
        <begin position="612"/>
        <end position="699"/>
    </location>
</feature>
<dbReference type="STRING" id="947166.A0A1D1UXQ8"/>
<feature type="compositionally biased region" description="Basic and acidic residues" evidence="2">
    <location>
        <begin position="681"/>
        <end position="691"/>
    </location>
</feature>
<dbReference type="EMBL" id="BDGG01000002">
    <property type="protein sequence ID" value="GAU93195.1"/>
    <property type="molecule type" value="Genomic_DNA"/>
</dbReference>
<keyword evidence="4" id="KW-1185">Reference proteome</keyword>
<reference evidence="3 4" key="1">
    <citation type="journal article" date="2016" name="Nat. Commun.">
        <title>Extremotolerant tardigrade genome and improved radiotolerance of human cultured cells by tardigrade-unique protein.</title>
        <authorList>
            <person name="Hashimoto T."/>
            <person name="Horikawa D.D."/>
            <person name="Saito Y."/>
            <person name="Kuwahara H."/>
            <person name="Kozuka-Hata H."/>
            <person name="Shin-I T."/>
            <person name="Minakuchi Y."/>
            <person name="Ohishi K."/>
            <person name="Motoyama A."/>
            <person name="Aizu T."/>
            <person name="Enomoto A."/>
            <person name="Kondo K."/>
            <person name="Tanaka S."/>
            <person name="Hara Y."/>
            <person name="Koshikawa S."/>
            <person name="Sagara H."/>
            <person name="Miura T."/>
            <person name="Yokobori S."/>
            <person name="Miyagawa K."/>
            <person name="Suzuki Y."/>
            <person name="Kubo T."/>
            <person name="Oyama M."/>
            <person name="Kohara Y."/>
            <person name="Fujiyama A."/>
            <person name="Arakawa K."/>
            <person name="Katayama T."/>
            <person name="Toyoda A."/>
            <person name="Kunieda T."/>
        </authorList>
    </citation>
    <scope>NUCLEOTIDE SEQUENCE [LARGE SCALE GENOMIC DNA]</scope>
    <source>
        <strain evidence="3 4">YOKOZUNA-1</strain>
    </source>
</reference>
<dbReference type="AlphaFoldDB" id="A0A1D1UXQ8"/>
<evidence type="ECO:0000256" key="1">
    <source>
        <dbReference type="SAM" id="Coils"/>
    </source>
</evidence>
<feature type="compositionally biased region" description="Basic and acidic residues" evidence="2">
    <location>
        <begin position="415"/>
        <end position="427"/>
    </location>
</feature>
<organism evidence="3 4">
    <name type="scientific">Ramazzottius varieornatus</name>
    <name type="common">Water bear</name>
    <name type="synonym">Tardigrade</name>
    <dbReference type="NCBI Taxonomy" id="947166"/>
    <lineage>
        <taxon>Eukaryota</taxon>
        <taxon>Metazoa</taxon>
        <taxon>Ecdysozoa</taxon>
        <taxon>Tardigrada</taxon>
        <taxon>Eutardigrada</taxon>
        <taxon>Parachela</taxon>
        <taxon>Hypsibioidea</taxon>
        <taxon>Ramazzottiidae</taxon>
        <taxon>Ramazzottius</taxon>
    </lineage>
</organism>
<keyword evidence="1" id="KW-0175">Coiled coil</keyword>
<accession>A0A1D1UXQ8</accession>